<evidence type="ECO:0000256" key="6">
    <source>
        <dbReference type="ARBA" id="ARBA00023239"/>
    </source>
</evidence>
<dbReference type="FunFam" id="3.30.70.1230:FF:000146">
    <property type="entry name" value="Atrial natriuretic peptide receptor, putative"/>
    <property type="match status" value="1"/>
</dbReference>
<keyword evidence="5" id="KW-0472">Membrane</keyword>
<comment type="subcellular location">
    <subcellularLocation>
        <location evidence="1">Membrane</location>
    </subcellularLocation>
</comment>
<dbReference type="SUPFAM" id="SSF55073">
    <property type="entry name" value="Nucleotide cyclase"/>
    <property type="match status" value="1"/>
</dbReference>
<feature type="region of interest" description="Disordered" evidence="7">
    <location>
        <begin position="148"/>
        <end position="192"/>
    </location>
</feature>
<dbReference type="Proteomes" id="UP000075714">
    <property type="component" value="Unassembled WGS sequence"/>
</dbReference>
<dbReference type="PANTHER" id="PTHR11920">
    <property type="entry name" value="GUANYLYL CYCLASE"/>
    <property type="match status" value="1"/>
</dbReference>
<accession>A0A150GE41</accession>
<dbReference type="SMART" id="SM00044">
    <property type="entry name" value="CYCc"/>
    <property type="match status" value="1"/>
</dbReference>
<evidence type="ECO:0000256" key="4">
    <source>
        <dbReference type="ARBA" id="ARBA00022989"/>
    </source>
</evidence>
<dbReference type="Gene3D" id="3.30.70.1230">
    <property type="entry name" value="Nucleotide cyclase"/>
    <property type="match status" value="1"/>
</dbReference>
<dbReference type="PROSITE" id="PS50125">
    <property type="entry name" value="GUANYLATE_CYCLASE_2"/>
    <property type="match status" value="1"/>
</dbReference>
<dbReference type="GO" id="GO:0004016">
    <property type="term" value="F:adenylate cyclase activity"/>
    <property type="evidence" value="ECO:0007669"/>
    <property type="project" value="TreeGrafter"/>
</dbReference>
<name>A0A150GE41_GONPE</name>
<dbReference type="GO" id="GO:0004383">
    <property type="term" value="F:guanylate cyclase activity"/>
    <property type="evidence" value="ECO:0007669"/>
    <property type="project" value="TreeGrafter"/>
</dbReference>
<dbReference type="GO" id="GO:0007168">
    <property type="term" value="P:receptor guanylyl cyclase signaling pathway"/>
    <property type="evidence" value="ECO:0007669"/>
    <property type="project" value="TreeGrafter"/>
</dbReference>
<feature type="domain" description="Guanylate cyclase" evidence="8">
    <location>
        <begin position="362"/>
        <end position="493"/>
    </location>
</feature>
<evidence type="ECO:0000313" key="9">
    <source>
        <dbReference type="EMBL" id="KXZ48106.1"/>
    </source>
</evidence>
<evidence type="ECO:0000256" key="3">
    <source>
        <dbReference type="ARBA" id="ARBA00022741"/>
    </source>
</evidence>
<gene>
    <name evidence="9" type="ORF">GPECTOR_30g201</name>
</gene>
<feature type="region of interest" description="Disordered" evidence="7">
    <location>
        <begin position="220"/>
        <end position="273"/>
    </location>
</feature>
<dbReference type="GO" id="GO:0001653">
    <property type="term" value="F:peptide receptor activity"/>
    <property type="evidence" value="ECO:0007669"/>
    <property type="project" value="TreeGrafter"/>
</dbReference>
<evidence type="ECO:0000256" key="1">
    <source>
        <dbReference type="ARBA" id="ARBA00004370"/>
    </source>
</evidence>
<evidence type="ECO:0000256" key="7">
    <source>
        <dbReference type="SAM" id="MobiDB-lite"/>
    </source>
</evidence>
<dbReference type="InterPro" id="IPR029787">
    <property type="entry name" value="Nucleotide_cyclase"/>
</dbReference>
<dbReference type="GO" id="GO:0035556">
    <property type="term" value="P:intracellular signal transduction"/>
    <property type="evidence" value="ECO:0007669"/>
    <property type="project" value="InterPro"/>
</dbReference>
<comment type="caution">
    <text evidence="9">The sequence shown here is derived from an EMBL/GenBank/DDBJ whole genome shotgun (WGS) entry which is preliminary data.</text>
</comment>
<evidence type="ECO:0000313" key="10">
    <source>
        <dbReference type="Proteomes" id="UP000075714"/>
    </source>
</evidence>
<dbReference type="Pfam" id="PF00211">
    <property type="entry name" value="Guanylate_cyc"/>
    <property type="match status" value="1"/>
</dbReference>
<proteinExistence type="predicted"/>
<dbReference type="EMBL" id="LSYV01000031">
    <property type="protein sequence ID" value="KXZ48106.1"/>
    <property type="molecule type" value="Genomic_DNA"/>
</dbReference>
<keyword evidence="10" id="KW-1185">Reference proteome</keyword>
<reference evidence="10" key="1">
    <citation type="journal article" date="2016" name="Nat. Commun.">
        <title>The Gonium pectorale genome demonstrates co-option of cell cycle regulation during the evolution of multicellularity.</title>
        <authorList>
            <person name="Hanschen E.R."/>
            <person name="Marriage T.N."/>
            <person name="Ferris P.J."/>
            <person name="Hamaji T."/>
            <person name="Toyoda A."/>
            <person name="Fujiyama A."/>
            <person name="Neme R."/>
            <person name="Noguchi H."/>
            <person name="Minakuchi Y."/>
            <person name="Suzuki M."/>
            <person name="Kawai-Toyooka H."/>
            <person name="Smith D.R."/>
            <person name="Sparks H."/>
            <person name="Anderson J."/>
            <person name="Bakaric R."/>
            <person name="Luria V."/>
            <person name="Karger A."/>
            <person name="Kirschner M.W."/>
            <person name="Durand P.M."/>
            <person name="Michod R.E."/>
            <person name="Nozaki H."/>
            <person name="Olson B.J."/>
        </authorList>
    </citation>
    <scope>NUCLEOTIDE SEQUENCE [LARGE SCALE GENOMIC DNA]</scope>
    <source>
        <strain evidence="10">NIES-2863</strain>
    </source>
</reference>
<feature type="compositionally biased region" description="Low complexity" evidence="7">
    <location>
        <begin position="161"/>
        <end position="178"/>
    </location>
</feature>
<dbReference type="AlphaFoldDB" id="A0A150GE41"/>
<organism evidence="9 10">
    <name type="scientific">Gonium pectorale</name>
    <name type="common">Green alga</name>
    <dbReference type="NCBI Taxonomy" id="33097"/>
    <lineage>
        <taxon>Eukaryota</taxon>
        <taxon>Viridiplantae</taxon>
        <taxon>Chlorophyta</taxon>
        <taxon>core chlorophytes</taxon>
        <taxon>Chlorophyceae</taxon>
        <taxon>CS clade</taxon>
        <taxon>Chlamydomonadales</taxon>
        <taxon>Volvocaceae</taxon>
        <taxon>Gonium</taxon>
    </lineage>
</organism>
<keyword evidence="4" id="KW-1133">Transmembrane helix</keyword>
<keyword evidence="3" id="KW-0547">Nucleotide-binding</keyword>
<dbReference type="CDD" id="cd07302">
    <property type="entry name" value="CHD"/>
    <property type="match status" value="1"/>
</dbReference>
<dbReference type="InterPro" id="IPR050401">
    <property type="entry name" value="Cyclic_nucleotide_synthase"/>
</dbReference>
<dbReference type="PANTHER" id="PTHR11920:SF335">
    <property type="entry name" value="GUANYLATE CYCLASE"/>
    <property type="match status" value="1"/>
</dbReference>
<evidence type="ECO:0000256" key="5">
    <source>
        <dbReference type="ARBA" id="ARBA00023136"/>
    </source>
</evidence>
<evidence type="ECO:0000256" key="2">
    <source>
        <dbReference type="ARBA" id="ARBA00022692"/>
    </source>
</evidence>
<dbReference type="GO" id="GO:0000166">
    <property type="term" value="F:nucleotide binding"/>
    <property type="evidence" value="ECO:0007669"/>
    <property type="project" value="UniProtKB-KW"/>
</dbReference>
<feature type="compositionally biased region" description="Acidic residues" evidence="7">
    <location>
        <begin position="263"/>
        <end position="273"/>
    </location>
</feature>
<dbReference type="InterPro" id="IPR001054">
    <property type="entry name" value="A/G_cyclase"/>
</dbReference>
<keyword evidence="2" id="KW-0812">Transmembrane</keyword>
<protein>
    <recommendedName>
        <fullName evidence="8">Guanylate cyclase domain-containing protein</fullName>
    </recommendedName>
</protein>
<keyword evidence="6" id="KW-0456">Lyase</keyword>
<evidence type="ECO:0000259" key="8">
    <source>
        <dbReference type="PROSITE" id="PS50125"/>
    </source>
</evidence>
<sequence length="567" mass="59407">MPSSDFDTVPSIAYYGNRVARVADATEDGGVPALDETAQGESTLAELFRLEPTKLDRLLFEVLEEGRTWKGDGCDVGGHSLESRRAVQARWKRTGAGDADGPPSSRYSALRSEAVSRVPSCSSHTTVARVVAFAASLRNAPLSSAQLSAARSSGGGGGAGLSDNGGSHSTGGAAAAAPAPAPAAPGPLAAAAGSTAATGTEGAACSVRLKSWASREDADRQAAVSPLRRAGEPDGCCVRAEEPTPADEDAGEEPTPAEQAALADEDAEGVAEEADVAGLQAAPLHRVAPRWHEMTAVRSVDPVTGKTVVLLSQIFPRHVLAHMAEEGGPWNVPGLRLAPPAACQRPVGRNLSKLATSHDEVTLMFADIEGFTTMCKVLEPHVVMAFLDELYTRFDSRLDTYGVYKVETIGDCYFVAGGLMARDEDGAMVVRRGADTDPLHAKRVFDFSKSLLAAAAEVKLPTTGGPVRMRVGIHSGPVVSGVVGQRMPRFCLFDSLNPVSMPLAPTSRMESTGVPGCIHASEAAHAHLRNEEWVPTGGIEVKGKGRMNTYLWSPPADGPEHRNGGRE</sequence>
<dbReference type="GO" id="GO:0005886">
    <property type="term" value="C:plasma membrane"/>
    <property type="evidence" value="ECO:0007669"/>
    <property type="project" value="TreeGrafter"/>
</dbReference>